<feature type="domain" description="Right handed beta helix" evidence="1">
    <location>
        <begin position="152"/>
        <end position="323"/>
    </location>
</feature>
<sequence length="488" mass="54796">MAGFAREPTRIVPAKFSTRPQRMSVVFRVFLFAATCLWTCEAFAESIDNTEALVAAVRDGEEGQTIEIAEGTYELSEPLEPKPGMTIRGAGMDKTIITHVPTWKPPTNTLPDPEMKTEGMDTRAYLMRLQNDAAGITIEGLTLRGPGMHGAIFGRGNRDLHLHHLRIEDTLWSGIRTFSMQRAKIHDCEFIDAGGRWRRGQPGVKGGITGGAIFAIWMKDSEISHNRFLRTQTTKQDEFYGIKCRQAKRCRIHHNTIEVNFSMEFPFENDEDVEIDHNLCHGTVSIPKHAGGPVPESGSTFHIHHNYFRNSYSIEFVRNGVDIDHNLFDFDLTKDHGNLISGFGKAAAPGPAIFHNNLVNNPGRGVIWINEPYSNLVIRNNHVITRTTATPRTEGLFGFHSDCDFKTIEIRNNRIECIGQTRSLLRRDESDDMTIENNLLINVSVSDQFQNATTDRNVGLEQPLKFEVGVHGELTVNGWSTSRTPSIQ</sequence>
<dbReference type="EMBL" id="ANMO01000147">
    <property type="protein sequence ID" value="EMB15964.1"/>
    <property type="molecule type" value="Genomic_DNA"/>
</dbReference>
<dbReference type="SUPFAM" id="SSF51126">
    <property type="entry name" value="Pectin lyase-like"/>
    <property type="match status" value="1"/>
</dbReference>
<evidence type="ECO:0000259" key="1">
    <source>
        <dbReference type="Pfam" id="PF13229"/>
    </source>
</evidence>
<dbReference type="InterPro" id="IPR011050">
    <property type="entry name" value="Pectin_lyase_fold/virulence"/>
</dbReference>
<dbReference type="AlphaFoldDB" id="M2B173"/>
<dbReference type="PATRIC" id="fig|1263867.3.peg.3533"/>
<keyword evidence="3" id="KW-1185">Reference proteome</keyword>
<dbReference type="Pfam" id="PF13229">
    <property type="entry name" value="Beta_helix"/>
    <property type="match status" value="1"/>
</dbReference>
<dbReference type="Proteomes" id="UP000011529">
    <property type="component" value="Unassembled WGS sequence"/>
</dbReference>
<dbReference type="InterPro" id="IPR012334">
    <property type="entry name" value="Pectin_lyas_fold"/>
</dbReference>
<evidence type="ECO:0000313" key="2">
    <source>
        <dbReference type="EMBL" id="EMB15964.1"/>
    </source>
</evidence>
<reference evidence="2" key="1">
    <citation type="submission" date="2012-11" db="EMBL/GenBank/DDBJ databases">
        <title>Permanent draft genomes of Rhodopirellula europaea strain SH398 and 6C.</title>
        <authorList>
            <person name="Richter M."/>
            <person name="Richter-Heitmann T."/>
            <person name="Frank C."/>
            <person name="Harder J."/>
            <person name="Glockner F.O."/>
        </authorList>
    </citation>
    <scope>NUCLEOTIDE SEQUENCE</scope>
    <source>
        <strain evidence="2">6C</strain>
    </source>
</reference>
<dbReference type="Gene3D" id="2.160.20.10">
    <property type="entry name" value="Single-stranded right-handed beta-helix, Pectin lyase-like"/>
    <property type="match status" value="1"/>
</dbReference>
<proteinExistence type="predicted"/>
<evidence type="ECO:0000313" key="3">
    <source>
        <dbReference type="Proteomes" id="UP000011529"/>
    </source>
</evidence>
<name>M2B173_9BACT</name>
<protein>
    <recommendedName>
        <fullName evidence="1">Right handed beta helix domain-containing protein</fullName>
    </recommendedName>
</protein>
<gene>
    <name evidence="2" type="ORF">RE6C_03311</name>
</gene>
<comment type="caution">
    <text evidence="2">The sequence shown here is derived from an EMBL/GenBank/DDBJ whole genome shotgun (WGS) entry which is preliminary data.</text>
</comment>
<organism evidence="2 3">
    <name type="scientific">Rhodopirellula europaea 6C</name>
    <dbReference type="NCBI Taxonomy" id="1263867"/>
    <lineage>
        <taxon>Bacteria</taxon>
        <taxon>Pseudomonadati</taxon>
        <taxon>Planctomycetota</taxon>
        <taxon>Planctomycetia</taxon>
        <taxon>Pirellulales</taxon>
        <taxon>Pirellulaceae</taxon>
        <taxon>Rhodopirellula</taxon>
    </lineage>
</organism>
<dbReference type="InterPro" id="IPR039448">
    <property type="entry name" value="Beta_helix"/>
</dbReference>
<reference evidence="2" key="2">
    <citation type="journal article" date="2013" name="Mar. Genomics">
        <title>Expression of sulfatases in Rhodopirellula baltica and the diversity of sulfatases in the genus Rhodopirellula.</title>
        <authorList>
            <person name="Wegner C.E."/>
            <person name="Richter-Heitmann T."/>
            <person name="Klindworth A."/>
            <person name="Klockow C."/>
            <person name="Richter M."/>
            <person name="Achstetter T."/>
            <person name="Glockner F.O."/>
            <person name="Harder J."/>
        </authorList>
    </citation>
    <scope>NUCLEOTIDE SEQUENCE [LARGE SCALE GENOMIC DNA]</scope>
    <source>
        <strain evidence="2">6C</strain>
    </source>
</reference>
<accession>M2B173</accession>